<dbReference type="RefSeq" id="WP_327966359.1">
    <property type="nucleotide sequence ID" value="NZ_JARMQG010000027.1"/>
</dbReference>
<evidence type="ECO:0000313" key="1">
    <source>
        <dbReference type="EMBL" id="MED3561489.1"/>
    </source>
</evidence>
<name>A0ABU6N5L2_9BACI</name>
<proteinExistence type="predicted"/>
<comment type="caution">
    <text evidence="1">The sequence shown here is derived from an EMBL/GenBank/DDBJ whole genome shotgun (WGS) entry which is preliminary data.</text>
</comment>
<dbReference type="Proteomes" id="UP001330749">
    <property type="component" value="Unassembled WGS sequence"/>
</dbReference>
<keyword evidence="2" id="KW-1185">Reference proteome</keyword>
<protein>
    <submittedName>
        <fullName evidence="1">Uncharacterized protein</fullName>
    </submittedName>
</protein>
<gene>
    <name evidence="1" type="ORF">P4447_02855</name>
</gene>
<accession>A0ABU6N5L2</accession>
<evidence type="ECO:0000313" key="2">
    <source>
        <dbReference type="Proteomes" id="UP001330749"/>
    </source>
</evidence>
<sequence>MAEYNLYDQKNHSVLIDPETNYEVKLDPKLRESIENHLGKIEYVTERTANKGHFAIVKDKVHGNYNSLRIENEPDGQRIYVKSGFPDKNQAHNYVKQLEREDMGLNKIQDNSLER</sequence>
<organism evidence="1 2">
    <name type="scientific">Bacillus xiapuensis</name>
    <dbReference type="NCBI Taxonomy" id="2014075"/>
    <lineage>
        <taxon>Bacteria</taxon>
        <taxon>Bacillati</taxon>
        <taxon>Bacillota</taxon>
        <taxon>Bacilli</taxon>
        <taxon>Bacillales</taxon>
        <taxon>Bacillaceae</taxon>
        <taxon>Bacillus</taxon>
    </lineage>
</organism>
<reference evidence="1 2" key="1">
    <citation type="submission" date="2023-03" db="EMBL/GenBank/DDBJ databases">
        <title>Bacillus Genome Sequencing.</title>
        <authorList>
            <person name="Dunlap C."/>
        </authorList>
    </citation>
    <scope>NUCLEOTIDE SEQUENCE [LARGE SCALE GENOMIC DNA]</scope>
    <source>
        <strain evidence="1 2">B-14544</strain>
    </source>
</reference>
<dbReference type="EMBL" id="JARMQG010000027">
    <property type="protein sequence ID" value="MED3561489.1"/>
    <property type="molecule type" value="Genomic_DNA"/>
</dbReference>